<dbReference type="EMBL" id="CAXHTB010000022">
    <property type="protein sequence ID" value="CAL0329931.1"/>
    <property type="molecule type" value="Genomic_DNA"/>
</dbReference>
<proteinExistence type="predicted"/>
<dbReference type="Proteomes" id="UP001497480">
    <property type="component" value="Unassembled WGS sequence"/>
</dbReference>
<protein>
    <submittedName>
        <fullName evidence="1">Uncharacterized protein</fullName>
    </submittedName>
</protein>
<sequence>MANFNVEFKKSKSVVFFSRHKVKDMEGNKGNKGTKKIGFWSKLFKWAKKDSVP</sequence>
<gene>
    <name evidence="1" type="ORF">LLUT_LOCUS30991</name>
</gene>
<accession>A0AAV1Y7H8</accession>
<organism evidence="1 2">
    <name type="scientific">Lupinus luteus</name>
    <name type="common">European yellow lupine</name>
    <dbReference type="NCBI Taxonomy" id="3873"/>
    <lineage>
        <taxon>Eukaryota</taxon>
        <taxon>Viridiplantae</taxon>
        <taxon>Streptophyta</taxon>
        <taxon>Embryophyta</taxon>
        <taxon>Tracheophyta</taxon>
        <taxon>Spermatophyta</taxon>
        <taxon>Magnoliopsida</taxon>
        <taxon>eudicotyledons</taxon>
        <taxon>Gunneridae</taxon>
        <taxon>Pentapetalae</taxon>
        <taxon>rosids</taxon>
        <taxon>fabids</taxon>
        <taxon>Fabales</taxon>
        <taxon>Fabaceae</taxon>
        <taxon>Papilionoideae</taxon>
        <taxon>50 kb inversion clade</taxon>
        <taxon>genistoids sensu lato</taxon>
        <taxon>core genistoids</taxon>
        <taxon>Genisteae</taxon>
        <taxon>Lupinus</taxon>
    </lineage>
</organism>
<evidence type="ECO:0000313" key="2">
    <source>
        <dbReference type="Proteomes" id="UP001497480"/>
    </source>
</evidence>
<evidence type="ECO:0000313" key="1">
    <source>
        <dbReference type="EMBL" id="CAL0329931.1"/>
    </source>
</evidence>
<name>A0AAV1Y7H8_LUPLU</name>
<dbReference type="AlphaFoldDB" id="A0AAV1Y7H8"/>
<keyword evidence="2" id="KW-1185">Reference proteome</keyword>
<comment type="caution">
    <text evidence="1">The sequence shown here is derived from an EMBL/GenBank/DDBJ whole genome shotgun (WGS) entry which is preliminary data.</text>
</comment>
<reference evidence="1 2" key="1">
    <citation type="submission" date="2024-03" db="EMBL/GenBank/DDBJ databases">
        <authorList>
            <person name="Martinez-Hernandez J."/>
        </authorList>
    </citation>
    <scope>NUCLEOTIDE SEQUENCE [LARGE SCALE GENOMIC DNA]</scope>
</reference>